<reference evidence="2 3" key="1">
    <citation type="submission" date="2015-04" db="EMBL/GenBank/DDBJ databases">
        <authorList>
            <person name="Heijne W.H."/>
            <person name="Fedorova N.D."/>
            <person name="Nierman W.C."/>
            <person name="Vollebregt A.W."/>
            <person name="Zhao Z."/>
            <person name="Wu L."/>
            <person name="Kumar M."/>
            <person name="Stam H."/>
            <person name="van den Berg M.A."/>
            <person name="Pel H.J."/>
        </authorList>
    </citation>
    <scope>NUCLEOTIDE SEQUENCE [LARGE SCALE GENOMIC DNA]</scope>
    <source>
        <strain evidence="2 3">CBS 393.64</strain>
    </source>
</reference>
<name>A0A0F4Z0G3_RASE3</name>
<dbReference type="Proteomes" id="UP000053958">
    <property type="component" value="Unassembled WGS sequence"/>
</dbReference>
<dbReference type="EMBL" id="LASV01000085">
    <property type="protein sequence ID" value="KKA23840.1"/>
    <property type="molecule type" value="Genomic_DNA"/>
</dbReference>
<evidence type="ECO:0000313" key="3">
    <source>
        <dbReference type="Proteomes" id="UP000053958"/>
    </source>
</evidence>
<comment type="caution">
    <text evidence="2">The sequence shown here is derived from an EMBL/GenBank/DDBJ whole genome shotgun (WGS) entry which is preliminary data.</text>
</comment>
<sequence length="128" mass="14352">MHEFSTAPEREGRAMIRRDLFSGISASTACRRFGTHCRQRVSYITANHIIGKRALHRYRQPVQACVEYVTKAGGGPSSKGLSAPTNQRRPGYDSQLSGRRVPPVSQEKRAHEIPFLAWSQFILGDFPP</sequence>
<evidence type="ECO:0000313" key="2">
    <source>
        <dbReference type="EMBL" id="KKA23840.1"/>
    </source>
</evidence>
<keyword evidence="3" id="KW-1185">Reference proteome</keyword>
<dbReference type="RefSeq" id="XP_013330452.1">
    <property type="nucleotide sequence ID" value="XM_013474998.1"/>
</dbReference>
<feature type="region of interest" description="Disordered" evidence="1">
    <location>
        <begin position="71"/>
        <end position="108"/>
    </location>
</feature>
<organism evidence="2 3">
    <name type="scientific">Rasamsonia emersonii (strain ATCC 16479 / CBS 393.64 / IMI 116815)</name>
    <dbReference type="NCBI Taxonomy" id="1408163"/>
    <lineage>
        <taxon>Eukaryota</taxon>
        <taxon>Fungi</taxon>
        <taxon>Dikarya</taxon>
        <taxon>Ascomycota</taxon>
        <taxon>Pezizomycotina</taxon>
        <taxon>Eurotiomycetes</taxon>
        <taxon>Eurotiomycetidae</taxon>
        <taxon>Eurotiales</taxon>
        <taxon>Trichocomaceae</taxon>
        <taxon>Rasamsonia</taxon>
    </lineage>
</organism>
<feature type="compositionally biased region" description="Polar residues" evidence="1">
    <location>
        <begin position="79"/>
        <end position="88"/>
    </location>
</feature>
<dbReference type="GeneID" id="25314481"/>
<dbReference type="AlphaFoldDB" id="A0A0F4Z0G3"/>
<accession>A0A0F4Z0G3</accession>
<proteinExistence type="predicted"/>
<evidence type="ECO:0000256" key="1">
    <source>
        <dbReference type="SAM" id="MobiDB-lite"/>
    </source>
</evidence>
<protein>
    <submittedName>
        <fullName evidence="2">Uncharacterized protein</fullName>
    </submittedName>
</protein>
<gene>
    <name evidence="2" type="ORF">T310_2130</name>
</gene>